<evidence type="ECO:0000256" key="4">
    <source>
        <dbReference type="ARBA" id="ARBA00022833"/>
    </source>
</evidence>
<dbReference type="SUPFAM" id="SSF51735">
    <property type="entry name" value="NAD(P)-binding Rossmann-fold domains"/>
    <property type="match status" value="1"/>
</dbReference>
<dbReference type="CDD" id="cd05299">
    <property type="entry name" value="CtBP_dh"/>
    <property type="match status" value="1"/>
</dbReference>
<evidence type="ECO:0000259" key="8">
    <source>
        <dbReference type="PROSITE" id="PS50950"/>
    </source>
</evidence>
<dbReference type="GO" id="GO:0005634">
    <property type="term" value="C:nucleus"/>
    <property type="evidence" value="ECO:0007669"/>
    <property type="project" value="TreeGrafter"/>
</dbReference>
<evidence type="ECO:0000313" key="10">
    <source>
        <dbReference type="Proteomes" id="UP000218231"/>
    </source>
</evidence>
<keyword evidence="10" id="KW-1185">Reference proteome</keyword>
<gene>
    <name evidence="9" type="ORF">WR25_16236</name>
</gene>
<proteinExistence type="inferred from homology"/>
<dbReference type="GO" id="GO:0003713">
    <property type="term" value="F:transcription coactivator activity"/>
    <property type="evidence" value="ECO:0007669"/>
    <property type="project" value="TreeGrafter"/>
</dbReference>
<name>A0A2A2KNE1_9BILA</name>
<evidence type="ECO:0000256" key="1">
    <source>
        <dbReference type="ARBA" id="ARBA00005854"/>
    </source>
</evidence>
<evidence type="ECO:0000256" key="2">
    <source>
        <dbReference type="ARBA" id="ARBA00022723"/>
    </source>
</evidence>
<keyword evidence="5 6" id="KW-0238">DNA-binding</keyword>
<evidence type="ECO:0000256" key="7">
    <source>
        <dbReference type="SAM" id="MobiDB-lite"/>
    </source>
</evidence>
<dbReference type="GO" id="GO:0006357">
    <property type="term" value="P:regulation of transcription by RNA polymerase II"/>
    <property type="evidence" value="ECO:0007669"/>
    <property type="project" value="TreeGrafter"/>
</dbReference>
<feature type="region of interest" description="Disordered" evidence="7">
    <location>
        <begin position="64"/>
        <end position="113"/>
    </location>
</feature>
<dbReference type="GO" id="GO:0051287">
    <property type="term" value="F:NAD binding"/>
    <property type="evidence" value="ECO:0007669"/>
    <property type="project" value="InterPro"/>
</dbReference>
<dbReference type="InterPro" id="IPR006612">
    <property type="entry name" value="THAP_Znf"/>
</dbReference>
<dbReference type="AlphaFoldDB" id="A0A2A2KNE1"/>
<dbReference type="Pfam" id="PF05485">
    <property type="entry name" value="THAP"/>
    <property type="match status" value="1"/>
</dbReference>
<dbReference type="InterPro" id="IPR006139">
    <property type="entry name" value="D-isomer_2_OHA_DH_cat_dom"/>
</dbReference>
<protein>
    <recommendedName>
        <fullName evidence="8">THAP-type domain-containing protein</fullName>
    </recommendedName>
</protein>
<keyword evidence="2" id="KW-0479">Metal-binding</keyword>
<sequence>MPTTCGFPNCKFRSRYRGQEDNRHFYRIPKRPQILRQKWLHAIGRTEETVVSQLRICSAHFEGGEKKEGDIPVPDPTVDKQLNIELPPKEHKSGERRRNKTSPTVPKNSLVPTKSRIPDIFRSSLDTASLPTSSSFKLDQSDQQQQQPSLFQERSHLHELLAMSAASGARLNGPSMSRPLVALLDGRDCSIEMPILKDVATVAFCDAQSTQEIHEKVLNEAVAALMYHSIRLEKEDLEKFKALRIVVRIGSTADNIDIKAATELGIAVCHTPCEYIEEVADFTISQLLNLYRKTYWLAKACSEGRKVSGLENVRELAAGSRRLRGEVLGLIGLGRIGTAVALRAKVFGLRVVFYDPLLSDGVDKSLGIDRCDSLEELMAQSDVISLHCPLNDTTHHMINEHTMRYCKKEGGIFIINTSKGGLINEMDLARAIKEGVVKGAALDVHEIEPFDTSLLNPLRDLPQVIHTPNAAWFSEGTCRELRVHAAKEVRRAILNRFPQDLQNCVNKDKLLQNGMTRRGGGSSSGSAFPMGIQGFGGFNGLPAMSMAQMGPFGYSNPLLGMTSMGINPLLLNQNSAALAQFASNPAAAAALSSMAAQAHAAQSSGGGLLSGTSRSGAATPKSPSSAKKTPTPTRNNGSATPPGSTTRENDSTSTAPSISEDVEDSASNSVQQLKDEENEEVKVDANEENEIEDGPVKVEIELNGGGTLTIGNGVGGD</sequence>
<dbReference type="SUPFAM" id="SSF57716">
    <property type="entry name" value="Glucocorticoid receptor-like (DNA-binding domain)"/>
    <property type="match status" value="1"/>
</dbReference>
<dbReference type="PROSITE" id="PS50950">
    <property type="entry name" value="ZF_THAP"/>
    <property type="match status" value="1"/>
</dbReference>
<dbReference type="STRING" id="2018661.A0A2A2KNE1"/>
<evidence type="ECO:0000256" key="3">
    <source>
        <dbReference type="ARBA" id="ARBA00022771"/>
    </source>
</evidence>
<organism evidence="9 10">
    <name type="scientific">Diploscapter pachys</name>
    <dbReference type="NCBI Taxonomy" id="2018661"/>
    <lineage>
        <taxon>Eukaryota</taxon>
        <taxon>Metazoa</taxon>
        <taxon>Ecdysozoa</taxon>
        <taxon>Nematoda</taxon>
        <taxon>Chromadorea</taxon>
        <taxon>Rhabditida</taxon>
        <taxon>Rhabditina</taxon>
        <taxon>Rhabditomorpha</taxon>
        <taxon>Rhabditoidea</taxon>
        <taxon>Rhabditidae</taxon>
        <taxon>Diploscapter</taxon>
    </lineage>
</organism>
<reference evidence="9 10" key="1">
    <citation type="journal article" date="2017" name="Curr. Biol.">
        <title>Genome architecture and evolution of a unichromosomal asexual nematode.</title>
        <authorList>
            <person name="Fradin H."/>
            <person name="Zegar C."/>
            <person name="Gutwein M."/>
            <person name="Lucas J."/>
            <person name="Kovtun M."/>
            <person name="Corcoran D."/>
            <person name="Baugh L.R."/>
            <person name="Kiontke K."/>
            <person name="Gunsalus K."/>
            <person name="Fitch D.H."/>
            <person name="Piano F."/>
        </authorList>
    </citation>
    <scope>NUCLEOTIDE SEQUENCE [LARGE SCALE GENOMIC DNA]</scope>
    <source>
        <strain evidence="9">PF1309</strain>
    </source>
</reference>
<dbReference type="PANTHER" id="PTHR46029">
    <property type="entry name" value="C-TERMINAL-BINDING PROTEIN"/>
    <property type="match status" value="1"/>
</dbReference>
<feature type="region of interest" description="Disordered" evidence="7">
    <location>
        <begin position="603"/>
        <end position="694"/>
    </location>
</feature>
<dbReference type="SUPFAM" id="SSF52283">
    <property type="entry name" value="Formate/glycerate dehydrogenase catalytic domain-like"/>
    <property type="match status" value="1"/>
</dbReference>
<comment type="caution">
    <text evidence="9">The sequence shown here is derived from an EMBL/GenBank/DDBJ whole genome shotgun (WGS) entry which is preliminary data.</text>
</comment>
<dbReference type="InterPro" id="IPR051638">
    <property type="entry name" value="CTBP_dehydrogenase"/>
</dbReference>
<dbReference type="Pfam" id="PF02826">
    <property type="entry name" value="2-Hacid_dh_C"/>
    <property type="match status" value="1"/>
</dbReference>
<keyword evidence="4" id="KW-0862">Zinc</keyword>
<dbReference type="GO" id="GO:0001221">
    <property type="term" value="F:transcription coregulator binding"/>
    <property type="evidence" value="ECO:0007669"/>
    <property type="project" value="TreeGrafter"/>
</dbReference>
<dbReference type="InterPro" id="IPR006140">
    <property type="entry name" value="D-isomer_DH_NAD-bd"/>
</dbReference>
<accession>A0A2A2KNE1</accession>
<dbReference type="EMBL" id="LIAE01008088">
    <property type="protein sequence ID" value="PAV75484.1"/>
    <property type="molecule type" value="Genomic_DNA"/>
</dbReference>
<dbReference type="GO" id="GO:0140297">
    <property type="term" value="F:DNA-binding transcription factor binding"/>
    <property type="evidence" value="ECO:0007669"/>
    <property type="project" value="TreeGrafter"/>
</dbReference>
<dbReference type="SMART" id="SM00980">
    <property type="entry name" value="THAP"/>
    <property type="match status" value="1"/>
</dbReference>
<dbReference type="GO" id="GO:0008270">
    <property type="term" value="F:zinc ion binding"/>
    <property type="evidence" value="ECO:0007669"/>
    <property type="project" value="UniProtKB-KW"/>
</dbReference>
<dbReference type="GO" id="GO:0003714">
    <property type="term" value="F:transcription corepressor activity"/>
    <property type="evidence" value="ECO:0007669"/>
    <property type="project" value="InterPro"/>
</dbReference>
<evidence type="ECO:0000256" key="5">
    <source>
        <dbReference type="ARBA" id="ARBA00023125"/>
    </source>
</evidence>
<dbReference type="InterPro" id="IPR043322">
    <property type="entry name" value="CtBP"/>
</dbReference>
<dbReference type="Proteomes" id="UP000218231">
    <property type="component" value="Unassembled WGS sequence"/>
</dbReference>
<feature type="domain" description="THAP-type" evidence="8">
    <location>
        <begin position="1"/>
        <end position="77"/>
    </location>
</feature>
<dbReference type="GO" id="GO:0016616">
    <property type="term" value="F:oxidoreductase activity, acting on the CH-OH group of donors, NAD or NADP as acceptor"/>
    <property type="evidence" value="ECO:0007669"/>
    <property type="project" value="InterPro"/>
</dbReference>
<evidence type="ECO:0000313" key="9">
    <source>
        <dbReference type="EMBL" id="PAV75484.1"/>
    </source>
</evidence>
<comment type="similarity">
    <text evidence="1">Belongs to the D-isomer specific 2-hydroxyacid dehydrogenase family.</text>
</comment>
<evidence type="ECO:0000256" key="6">
    <source>
        <dbReference type="PROSITE-ProRule" id="PRU00309"/>
    </source>
</evidence>
<dbReference type="OrthoDB" id="9991913at2759"/>
<feature type="compositionally biased region" description="Polar residues" evidence="7">
    <location>
        <begin position="101"/>
        <end position="112"/>
    </location>
</feature>
<dbReference type="Gene3D" id="3.40.50.720">
    <property type="entry name" value="NAD(P)-binding Rossmann-like Domain"/>
    <property type="match status" value="2"/>
</dbReference>
<feature type="compositionally biased region" description="Polar residues" evidence="7">
    <location>
        <begin position="621"/>
        <end position="657"/>
    </location>
</feature>
<dbReference type="InterPro" id="IPR036291">
    <property type="entry name" value="NAD(P)-bd_dom_sf"/>
</dbReference>
<dbReference type="GO" id="GO:0003677">
    <property type="term" value="F:DNA binding"/>
    <property type="evidence" value="ECO:0007669"/>
    <property type="project" value="UniProtKB-UniRule"/>
</dbReference>
<dbReference type="Pfam" id="PF00389">
    <property type="entry name" value="2-Hacid_dh"/>
    <property type="match status" value="1"/>
</dbReference>
<dbReference type="PANTHER" id="PTHR46029:SF7">
    <property type="entry name" value="C-TERMINAL-BINDING PROTEIN"/>
    <property type="match status" value="1"/>
</dbReference>
<keyword evidence="3 6" id="KW-0863">Zinc-finger</keyword>